<dbReference type="GO" id="GO:0034976">
    <property type="term" value="P:response to endoplasmic reticulum stress"/>
    <property type="evidence" value="ECO:0007669"/>
    <property type="project" value="TreeGrafter"/>
</dbReference>
<dbReference type="GO" id="GO:0019888">
    <property type="term" value="F:protein phosphatase regulator activity"/>
    <property type="evidence" value="ECO:0007669"/>
    <property type="project" value="TreeGrafter"/>
</dbReference>
<dbReference type="OrthoDB" id="5976067at2759"/>
<feature type="compositionally biased region" description="Acidic residues" evidence="1">
    <location>
        <begin position="55"/>
        <end position="79"/>
    </location>
</feature>
<gene>
    <name evidence="2" type="primary">Ppp1r15a_0</name>
    <name evidence="2" type="ORF">Bhyg_09009</name>
</gene>
<reference evidence="2" key="1">
    <citation type="submission" date="2022-07" db="EMBL/GenBank/DDBJ databases">
        <authorList>
            <person name="Trinca V."/>
            <person name="Uliana J.V.C."/>
            <person name="Torres T.T."/>
            <person name="Ward R.J."/>
            <person name="Monesi N."/>
        </authorList>
    </citation>
    <scope>NUCLEOTIDE SEQUENCE</scope>
    <source>
        <strain evidence="2">HSMRA1968</strain>
        <tissue evidence="2">Whole embryos</tissue>
    </source>
</reference>
<evidence type="ECO:0000313" key="2">
    <source>
        <dbReference type="EMBL" id="KAJ6644043.1"/>
    </source>
</evidence>
<dbReference type="EMBL" id="WJQU01000002">
    <property type="protein sequence ID" value="KAJ6644043.1"/>
    <property type="molecule type" value="Genomic_DNA"/>
</dbReference>
<protein>
    <submittedName>
        <fullName evidence="2">Protein phosphatase 1 regulatory subunit 15A</fullName>
    </submittedName>
</protein>
<dbReference type="InterPro" id="IPR051254">
    <property type="entry name" value="PPP1R15"/>
</dbReference>
<name>A0A9Q0N5P1_9DIPT</name>
<proteinExistence type="predicted"/>
<feature type="non-terminal residue" evidence="2">
    <location>
        <position position="1"/>
    </location>
</feature>
<evidence type="ECO:0000256" key="1">
    <source>
        <dbReference type="SAM" id="MobiDB-lite"/>
    </source>
</evidence>
<keyword evidence="3" id="KW-1185">Reference proteome</keyword>
<feature type="region of interest" description="Disordered" evidence="1">
    <location>
        <begin position="55"/>
        <end position="92"/>
    </location>
</feature>
<feature type="compositionally biased region" description="Polar residues" evidence="1">
    <location>
        <begin position="80"/>
        <end position="89"/>
    </location>
</feature>
<dbReference type="GO" id="GO:0005783">
    <property type="term" value="C:endoplasmic reticulum"/>
    <property type="evidence" value="ECO:0007669"/>
    <property type="project" value="TreeGrafter"/>
</dbReference>
<dbReference type="PANTHER" id="PTHR16489">
    <property type="entry name" value="GH11727P"/>
    <property type="match status" value="1"/>
</dbReference>
<accession>A0A9Q0N5P1</accession>
<dbReference type="Proteomes" id="UP001151699">
    <property type="component" value="Chromosome B"/>
</dbReference>
<dbReference type="AlphaFoldDB" id="A0A9Q0N5P1"/>
<dbReference type="GO" id="GO:0000164">
    <property type="term" value="C:protein phosphatase type 1 complex"/>
    <property type="evidence" value="ECO:0007669"/>
    <property type="project" value="TreeGrafter"/>
</dbReference>
<sequence length="172" mass="19752">VFENEEELIPSSVESTQSICDAKRSTFAKGRQQQISESSEDDFICFEDSGAGVCDDDDNDECDGAEDLDSESENEDDVMSSETAGTNAPDSGFEERKVRFNLIPVVHVLRTWTYAHKVARKGEWEQIGRDRVRFLDRIRRLEPVLLPVFESAHREKVYNERFHVNACDNEWQ</sequence>
<evidence type="ECO:0000313" key="3">
    <source>
        <dbReference type="Proteomes" id="UP001151699"/>
    </source>
</evidence>
<dbReference type="PANTHER" id="PTHR16489:SF12">
    <property type="entry name" value="GH11727P"/>
    <property type="match status" value="1"/>
</dbReference>
<organism evidence="2 3">
    <name type="scientific">Pseudolycoriella hygida</name>
    <dbReference type="NCBI Taxonomy" id="35572"/>
    <lineage>
        <taxon>Eukaryota</taxon>
        <taxon>Metazoa</taxon>
        <taxon>Ecdysozoa</taxon>
        <taxon>Arthropoda</taxon>
        <taxon>Hexapoda</taxon>
        <taxon>Insecta</taxon>
        <taxon>Pterygota</taxon>
        <taxon>Neoptera</taxon>
        <taxon>Endopterygota</taxon>
        <taxon>Diptera</taxon>
        <taxon>Nematocera</taxon>
        <taxon>Sciaroidea</taxon>
        <taxon>Sciaridae</taxon>
        <taxon>Pseudolycoriella</taxon>
    </lineage>
</organism>
<comment type="caution">
    <text evidence="2">The sequence shown here is derived from an EMBL/GenBank/DDBJ whole genome shotgun (WGS) entry which is preliminary data.</text>
</comment>